<feature type="compositionally biased region" description="Polar residues" evidence="1">
    <location>
        <begin position="245"/>
        <end position="268"/>
    </location>
</feature>
<dbReference type="PANTHER" id="PTHR46406:SF1">
    <property type="entry name" value="NITRIC OXIDE-ASSOCIATED PROTEIN 1"/>
    <property type="match status" value="1"/>
</dbReference>
<dbReference type="InterPro" id="IPR027417">
    <property type="entry name" value="P-loop_NTPase"/>
</dbReference>
<keyword evidence="2" id="KW-1185">Reference proteome</keyword>
<dbReference type="GeneID" id="108675107"/>
<sequence length="874" mass="97645">MIAMVNKLILLHRSKSIYKSLNQINIIQKEIFASICKHKSTVTTEIQLQISKQNEITHVEENPQKKITLADENVSLVKNTENRNDDPITMIPPQVRHLQDTRVLYSSLFPKSYRMPISHRYDLRDKHIDLVKSQREKNAASAIVEMRDRKAMETASLVATPQDSEVFPYAKSTKFLLDASSCDTNKNFAMIEKNRIQYESLPELDSKKELAALLDQYEAGHITPINLNKNSPVRRKSSKYCYNVSKPSQSNASTPIWNQSGKNSTSPVDSGEELLNRNGCPSHSSSLNSSIHNCSYEVPAAASLKNPLANVCSVCNTLLGDLPLSDNLEQLPISTDYLENPQNICQSCSFDAVHKSTLQVVVRHEEYLDVLRPMCTQFSLVLLVLDLMDAPCSIHPSIMEIIGRGQPVIIVANKFDLLPRDSKQSLRTIWHNTTELLKKSCLASANIIDTVLVSAKTGFGITQLSSLILGQWRGNGDIFLLGSAGCGKTTLFKALLQSFGSHQHHSLTERVEAYKWPLSNLNLLKFELDASQGKLCSIERNDLIERTVRPFKYLPRPIPVKTSLPAPPTPHLHNAPLLSSKTTPLLPLDENGAVTTRTEDCGHSLFTATSDVRLQQQQHPQTQQQQRSVWLRDTPSAVMPMQILDLLTEDEIKLVRPRATIQPQTFRLGNSRTLLLAGLARIDVLYLHHPKPLDIGWTPHNNAKLTVYCAKEVPRTVVKTVDAASVYRDHLGDEVLMVPRGSPERLGRWAALEPVNFTVTGPKLGVAAADIVLPSLGFVSVWLHPLTVCSLRVWTAGGRGAVLRAPSLLPYGIHLKGKKQRGGIVYDDHEVFQDRVAQYDPSQSPTPDRLDDVDHRSIYVKIRDRLGYQSKEAL</sequence>
<dbReference type="AlphaFoldDB" id="A0A8B7P0G9"/>
<evidence type="ECO:0000313" key="2">
    <source>
        <dbReference type="Proteomes" id="UP000694843"/>
    </source>
</evidence>
<name>A0A8B7P0G9_HYAAZ</name>
<dbReference type="SUPFAM" id="SSF52540">
    <property type="entry name" value="P-loop containing nucleoside triphosphate hydrolases"/>
    <property type="match status" value="1"/>
</dbReference>
<dbReference type="PANTHER" id="PTHR46406">
    <property type="entry name" value="NITRIC OXIDE-ASSOCIATED PROTEIN 1"/>
    <property type="match status" value="1"/>
</dbReference>
<accession>A0A8B7P0G9</accession>
<dbReference type="RefSeq" id="XP_018018581.1">
    <property type="nucleotide sequence ID" value="XM_018163092.2"/>
</dbReference>
<dbReference type="Gene3D" id="3.40.50.300">
    <property type="entry name" value="P-loop containing nucleotide triphosphate hydrolases"/>
    <property type="match status" value="1"/>
</dbReference>
<reference evidence="3" key="1">
    <citation type="submission" date="2025-08" db="UniProtKB">
        <authorList>
            <consortium name="RefSeq"/>
        </authorList>
    </citation>
    <scope>IDENTIFICATION</scope>
    <source>
        <tissue evidence="3">Whole organism</tissue>
    </source>
</reference>
<evidence type="ECO:0000256" key="1">
    <source>
        <dbReference type="SAM" id="MobiDB-lite"/>
    </source>
</evidence>
<proteinExistence type="predicted"/>
<evidence type="ECO:0000313" key="3">
    <source>
        <dbReference type="RefSeq" id="XP_018018581.1"/>
    </source>
</evidence>
<dbReference type="Proteomes" id="UP000694843">
    <property type="component" value="Unplaced"/>
</dbReference>
<dbReference type="InterPro" id="IPR052807">
    <property type="entry name" value="Mito_transl_resp_regulator"/>
</dbReference>
<dbReference type="KEGG" id="hazt:108675107"/>
<feature type="region of interest" description="Disordered" evidence="1">
    <location>
        <begin position="244"/>
        <end position="281"/>
    </location>
</feature>
<organism evidence="2 3">
    <name type="scientific">Hyalella azteca</name>
    <name type="common">Amphipod</name>
    <dbReference type="NCBI Taxonomy" id="294128"/>
    <lineage>
        <taxon>Eukaryota</taxon>
        <taxon>Metazoa</taxon>
        <taxon>Ecdysozoa</taxon>
        <taxon>Arthropoda</taxon>
        <taxon>Crustacea</taxon>
        <taxon>Multicrustacea</taxon>
        <taxon>Malacostraca</taxon>
        <taxon>Eumalacostraca</taxon>
        <taxon>Peracarida</taxon>
        <taxon>Amphipoda</taxon>
        <taxon>Senticaudata</taxon>
        <taxon>Talitrida</taxon>
        <taxon>Talitroidea</taxon>
        <taxon>Hyalellidae</taxon>
        <taxon>Hyalella</taxon>
    </lineage>
</organism>
<dbReference type="OrthoDB" id="1696305at2759"/>
<protein>
    <submittedName>
        <fullName evidence="3">Nitric oxide-associated protein 1-like</fullName>
    </submittedName>
</protein>
<gene>
    <name evidence="3" type="primary">LOC108675107</name>
</gene>